<organism evidence="2 3">
    <name type="scientific">Motiliproteus coralliicola</name>
    <dbReference type="NCBI Taxonomy" id="2283196"/>
    <lineage>
        <taxon>Bacteria</taxon>
        <taxon>Pseudomonadati</taxon>
        <taxon>Pseudomonadota</taxon>
        <taxon>Gammaproteobacteria</taxon>
        <taxon>Oceanospirillales</taxon>
        <taxon>Oceanospirillaceae</taxon>
        <taxon>Motiliproteus</taxon>
    </lineage>
</organism>
<dbReference type="OrthoDB" id="573055at2"/>
<sequence>MIKASSVFSLAWLISFSVSAGEVSIVDAKAQKHGSKWSFSVTLKHDDSGWDHYADQWRILNSDDEILGVRVLHHPHVNEQPFTRSLSGVELPQGTKQVFIEARDSVHGWSPNRYKVVIP</sequence>
<dbReference type="AlphaFoldDB" id="A0A369WFL3"/>
<name>A0A369WFL3_9GAMM</name>
<keyword evidence="3" id="KW-1185">Reference proteome</keyword>
<dbReference type="EMBL" id="QQOH01000003">
    <property type="protein sequence ID" value="RDE19959.1"/>
    <property type="molecule type" value="Genomic_DNA"/>
</dbReference>
<evidence type="ECO:0000256" key="1">
    <source>
        <dbReference type="SAM" id="SignalP"/>
    </source>
</evidence>
<dbReference type="Proteomes" id="UP000253769">
    <property type="component" value="Unassembled WGS sequence"/>
</dbReference>
<gene>
    <name evidence="2" type="ORF">DV711_11180</name>
</gene>
<feature type="chain" id="PRO_5016886428" evidence="1">
    <location>
        <begin position="21"/>
        <end position="119"/>
    </location>
</feature>
<evidence type="ECO:0000313" key="3">
    <source>
        <dbReference type="Proteomes" id="UP000253769"/>
    </source>
</evidence>
<accession>A0A369WFL3</accession>
<reference evidence="2 3" key="1">
    <citation type="submission" date="2018-07" db="EMBL/GenBank/DDBJ databases">
        <title>Motiliproteus coralliicola sp. nov., a bacterium isolated from Coral.</title>
        <authorList>
            <person name="Wang G."/>
        </authorList>
    </citation>
    <scope>NUCLEOTIDE SEQUENCE [LARGE SCALE GENOMIC DNA]</scope>
    <source>
        <strain evidence="2 3">C34</strain>
    </source>
</reference>
<proteinExistence type="predicted"/>
<evidence type="ECO:0000313" key="2">
    <source>
        <dbReference type="EMBL" id="RDE19959.1"/>
    </source>
</evidence>
<keyword evidence="1" id="KW-0732">Signal</keyword>
<protein>
    <submittedName>
        <fullName evidence="2">Uncharacterized protein</fullName>
    </submittedName>
</protein>
<dbReference type="RefSeq" id="WP_114695793.1">
    <property type="nucleotide sequence ID" value="NZ_QQOH01000003.1"/>
</dbReference>
<comment type="caution">
    <text evidence="2">The sequence shown here is derived from an EMBL/GenBank/DDBJ whole genome shotgun (WGS) entry which is preliminary data.</text>
</comment>
<feature type="signal peptide" evidence="1">
    <location>
        <begin position="1"/>
        <end position="20"/>
    </location>
</feature>